<keyword evidence="7" id="KW-0862">Zinc</keyword>
<name>A0A4Q9L0G2_9MICR</name>
<evidence type="ECO:0000256" key="6">
    <source>
        <dbReference type="ARBA" id="ARBA00022723"/>
    </source>
</evidence>
<dbReference type="VEuPathDB" id="MicrosporidiaDB:CWI39_1569p0010"/>
<dbReference type="GO" id="GO:0006302">
    <property type="term" value="P:double-strand break repair"/>
    <property type="evidence" value="ECO:0007669"/>
    <property type="project" value="InterPro"/>
</dbReference>
<keyword evidence="6" id="KW-0479">Metal-binding</keyword>
<accession>A0A4Q9L0G2</accession>
<dbReference type="SUPFAM" id="SSF52540">
    <property type="entry name" value="P-loop containing nucleoside triphosphate hydrolases"/>
    <property type="match status" value="1"/>
</dbReference>
<evidence type="ECO:0000256" key="4">
    <source>
        <dbReference type="ARBA" id="ARBA00009439"/>
    </source>
</evidence>
<dbReference type="AlphaFoldDB" id="A0A4Q9L0G2"/>
<dbReference type="GO" id="GO:0070192">
    <property type="term" value="P:chromosome organization involved in meiotic cell cycle"/>
    <property type="evidence" value="ECO:0007669"/>
    <property type="project" value="TreeGrafter"/>
</dbReference>
<feature type="coiled-coil region" evidence="10">
    <location>
        <begin position="320"/>
        <end position="371"/>
    </location>
</feature>
<evidence type="ECO:0000256" key="10">
    <source>
        <dbReference type="SAM" id="Coils"/>
    </source>
</evidence>
<organism evidence="12 13">
    <name type="scientific">Hamiltosporidium magnivora</name>
    <dbReference type="NCBI Taxonomy" id="148818"/>
    <lineage>
        <taxon>Eukaryota</taxon>
        <taxon>Fungi</taxon>
        <taxon>Fungi incertae sedis</taxon>
        <taxon>Microsporidia</taxon>
        <taxon>Dubosqiidae</taxon>
        <taxon>Hamiltosporidium</taxon>
    </lineage>
</organism>
<comment type="subcellular location">
    <subcellularLocation>
        <location evidence="3">Chromosome</location>
    </subcellularLocation>
    <subcellularLocation>
        <location evidence="2">Nucleus</location>
    </subcellularLocation>
</comment>
<sequence length="473" mass="55502">MSSIQKLMIRGIRSFHPNTANYIQFYSPLTLIAGPNGSGKTTIIECLKYVCTGELPPNGRNGAFIYDPKLAHEVDVKAQIKLKFLNLHKQTIVATRSLLLTQKKSKVEQKNIENVLLLKTDNGECISISSKCVDMDREISFHLGVPSYILESVIFCHQEENTWPLSEPINLKKKLDNIFCSTKYTKAIESLKSCKKNSLVELKLKKQQLEFNYSMKIKKENLESKIESTETYRNTLMGKVEIIEEKEKELIVNISMKEQELEKYKKMEKNILEIENEVKSLQMYENNLNLEFKSIESDISVVNECITESELKVFLDENEIKKIENKIFECKNEEQQHNIEYEKIIEMKSKIEMKIEKLKNLESEKSKYLNNKDNFYKIFYEKINSVIIEIKNDDFICKILNKQEILKEFYNLYNKILSENDRENRIDNINDRVDNRIDSTDNINNNNYINNSNYIDNRIDNRVDCSNNNNYIN</sequence>
<evidence type="ECO:0000256" key="3">
    <source>
        <dbReference type="ARBA" id="ARBA00004286"/>
    </source>
</evidence>
<evidence type="ECO:0000256" key="9">
    <source>
        <dbReference type="ARBA" id="ARBA00049360"/>
    </source>
</evidence>
<dbReference type="InterPro" id="IPR038729">
    <property type="entry name" value="Rad50/SbcC_AAA"/>
</dbReference>
<dbReference type="GO" id="GO:0016887">
    <property type="term" value="F:ATP hydrolysis activity"/>
    <property type="evidence" value="ECO:0007669"/>
    <property type="project" value="InterPro"/>
</dbReference>
<dbReference type="GO" id="GO:0030870">
    <property type="term" value="C:Mre11 complex"/>
    <property type="evidence" value="ECO:0007669"/>
    <property type="project" value="TreeGrafter"/>
</dbReference>
<dbReference type="EMBL" id="PIXR01001569">
    <property type="protein sequence ID" value="TBU00813.1"/>
    <property type="molecule type" value="Genomic_DNA"/>
</dbReference>
<dbReference type="Pfam" id="PF13476">
    <property type="entry name" value="AAA_23"/>
    <property type="match status" value="1"/>
</dbReference>
<keyword evidence="10" id="KW-0175">Coiled coil</keyword>
<gene>
    <name evidence="12" type="ORF">CWI39_1569p0010</name>
</gene>
<feature type="coiled-coil region" evidence="10">
    <location>
        <begin position="257"/>
        <end position="284"/>
    </location>
</feature>
<keyword evidence="5" id="KW-0158">Chromosome</keyword>
<evidence type="ECO:0000256" key="7">
    <source>
        <dbReference type="ARBA" id="ARBA00022833"/>
    </source>
</evidence>
<dbReference type="PANTHER" id="PTHR18867:SF12">
    <property type="entry name" value="DNA REPAIR PROTEIN RAD50"/>
    <property type="match status" value="1"/>
</dbReference>
<dbReference type="GO" id="GO:0043047">
    <property type="term" value="F:single-stranded telomeric DNA binding"/>
    <property type="evidence" value="ECO:0007669"/>
    <property type="project" value="TreeGrafter"/>
</dbReference>
<dbReference type="GO" id="GO:0051880">
    <property type="term" value="F:G-quadruplex DNA binding"/>
    <property type="evidence" value="ECO:0007669"/>
    <property type="project" value="TreeGrafter"/>
</dbReference>
<reference evidence="12 13" key="1">
    <citation type="submission" date="2017-12" db="EMBL/GenBank/DDBJ databases">
        <authorList>
            <person name="Pombert J.-F."/>
            <person name="Haag K.L."/>
            <person name="Ebert D."/>
        </authorList>
    </citation>
    <scope>NUCLEOTIDE SEQUENCE [LARGE SCALE GENOMIC DNA]</scope>
    <source>
        <strain evidence="12">IL-BN-2</strain>
    </source>
</reference>
<evidence type="ECO:0000256" key="8">
    <source>
        <dbReference type="ARBA" id="ARBA00023242"/>
    </source>
</evidence>
<comment type="similarity">
    <text evidence="4">Belongs to the SMC family. RAD50 subfamily.</text>
</comment>
<dbReference type="GO" id="GO:0000722">
    <property type="term" value="P:telomere maintenance via recombination"/>
    <property type="evidence" value="ECO:0007669"/>
    <property type="project" value="TreeGrafter"/>
</dbReference>
<evidence type="ECO:0000256" key="2">
    <source>
        <dbReference type="ARBA" id="ARBA00004123"/>
    </source>
</evidence>
<dbReference type="InterPro" id="IPR027417">
    <property type="entry name" value="P-loop_NTPase"/>
</dbReference>
<evidence type="ECO:0000313" key="12">
    <source>
        <dbReference type="EMBL" id="TBU00813.1"/>
    </source>
</evidence>
<dbReference type="GO" id="GO:0003691">
    <property type="term" value="F:double-stranded telomeric DNA binding"/>
    <property type="evidence" value="ECO:0007669"/>
    <property type="project" value="TreeGrafter"/>
</dbReference>
<comment type="catalytic activity">
    <reaction evidence="9">
        <text>ATP + H2O = ADP + phosphate + H(+)</text>
        <dbReference type="Rhea" id="RHEA:13065"/>
        <dbReference type="ChEBI" id="CHEBI:15377"/>
        <dbReference type="ChEBI" id="CHEBI:15378"/>
        <dbReference type="ChEBI" id="CHEBI:30616"/>
        <dbReference type="ChEBI" id="CHEBI:43474"/>
        <dbReference type="ChEBI" id="CHEBI:456216"/>
    </reaction>
</comment>
<dbReference type="PANTHER" id="PTHR18867">
    <property type="entry name" value="RAD50"/>
    <property type="match status" value="1"/>
</dbReference>
<comment type="caution">
    <text evidence="12">The sequence shown here is derived from an EMBL/GenBank/DDBJ whole genome shotgun (WGS) entry which is preliminary data.</text>
</comment>
<keyword evidence="8" id="KW-0539">Nucleus</keyword>
<evidence type="ECO:0000256" key="1">
    <source>
        <dbReference type="ARBA" id="ARBA00001947"/>
    </source>
</evidence>
<proteinExistence type="inferred from homology"/>
<dbReference type="GO" id="GO:0000794">
    <property type="term" value="C:condensed nuclear chromosome"/>
    <property type="evidence" value="ECO:0007669"/>
    <property type="project" value="TreeGrafter"/>
</dbReference>
<dbReference type="GO" id="GO:0046872">
    <property type="term" value="F:metal ion binding"/>
    <property type="evidence" value="ECO:0007669"/>
    <property type="project" value="UniProtKB-KW"/>
</dbReference>
<evidence type="ECO:0000256" key="5">
    <source>
        <dbReference type="ARBA" id="ARBA00022454"/>
    </source>
</evidence>
<protein>
    <submittedName>
        <fullName evidence="12">DNA repair protein Rad50</fullName>
    </submittedName>
</protein>
<evidence type="ECO:0000259" key="11">
    <source>
        <dbReference type="Pfam" id="PF13476"/>
    </source>
</evidence>
<feature type="non-terminal residue" evidence="12">
    <location>
        <position position="473"/>
    </location>
</feature>
<feature type="domain" description="Rad50/SbcC-type AAA" evidence="11">
    <location>
        <begin position="6"/>
        <end position="230"/>
    </location>
</feature>
<dbReference type="GO" id="GO:0007004">
    <property type="term" value="P:telomere maintenance via telomerase"/>
    <property type="evidence" value="ECO:0007669"/>
    <property type="project" value="TreeGrafter"/>
</dbReference>
<evidence type="ECO:0000313" key="13">
    <source>
        <dbReference type="Proteomes" id="UP000293045"/>
    </source>
</evidence>
<dbReference type="VEuPathDB" id="MicrosporidiaDB:CWI36_0643p0020"/>
<comment type="cofactor">
    <cofactor evidence="1">
        <name>Zn(2+)</name>
        <dbReference type="ChEBI" id="CHEBI:29105"/>
    </cofactor>
</comment>
<dbReference type="Gene3D" id="3.40.50.300">
    <property type="entry name" value="P-loop containing nucleotide triphosphate hydrolases"/>
    <property type="match status" value="1"/>
</dbReference>
<dbReference type="Proteomes" id="UP000293045">
    <property type="component" value="Unassembled WGS sequence"/>
</dbReference>